<dbReference type="SUPFAM" id="SSF82866">
    <property type="entry name" value="Multidrug efflux transporter AcrB transmembrane domain"/>
    <property type="match status" value="2"/>
</dbReference>
<comment type="caution">
    <text evidence="11">The sequence shown here is derived from an EMBL/GenBank/DDBJ whole genome shotgun (WGS) entry which is preliminary data.</text>
</comment>
<keyword evidence="8 9" id="KW-0472">Membrane</keyword>
<dbReference type="EMBL" id="QKTW01000022">
    <property type="protein sequence ID" value="PZF71896.1"/>
    <property type="molecule type" value="Genomic_DNA"/>
</dbReference>
<evidence type="ECO:0000256" key="7">
    <source>
        <dbReference type="ARBA" id="ARBA00022989"/>
    </source>
</evidence>
<name>A0A2W2BE77_9BACT</name>
<feature type="transmembrane region" description="Helical" evidence="9">
    <location>
        <begin position="926"/>
        <end position="947"/>
    </location>
</feature>
<keyword evidence="5" id="KW-0997">Cell inner membrane</keyword>
<dbReference type="AlphaFoldDB" id="A0A2W2BE77"/>
<dbReference type="Gene3D" id="3.30.2090.10">
    <property type="entry name" value="Multidrug efflux transporter AcrB TolC docking domain, DN and DC subdomains"/>
    <property type="match status" value="2"/>
</dbReference>
<feature type="domain" description="SSD" evidence="10">
    <location>
        <begin position="370"/>
        <end position="495"/>
    </location>
</feature>
<keyword evidence="7 9" id="KW-1133">Transmembrane helix</keyword>
<accession>A0A2W2BE77</accession>
<gene>
    <name evidence="11" type="ORF">DN068_17735</name>
</gene>
<dbReference type="GO" id="GO:0009636">
    <property type="term" value="P:response to toxic substance"/>
    <property type="evidence" value="ECO:0007669"/>
    <property type="project" value="UniProtKB-ARBA"/>
</dbReference>
<keyword evidence="4" id="KW-1003">Cell membrane</keyword>
<dbReference type="InterPro" id="IPR001036">
    <property type="entry name" value="Acrflvin-R"/>
</dbReference>
<keyword evidence="12" id="KW-1185">Reference proteome</keyword>
<evidence type="ECO:0000256" key="2">
    <source>
        <dbReference type="ARBA" id="ARBA00010942"/>
    </source>
</evidence>
<feature type="transmembrane region" description="Helical" evidence="9">
    <location>
        <begin position="438"/>
        <end position="458"/>
    </location>
</feature>
<feature type="transmembrane region" description="Helical" evidence="9">
    <location>
        <begin position="9"/>
        <end position="27"/>
    </location>
</feature>
<dbReference type="Gene3D" id="3.30.70.1440">
    <property type="entry name" value="Multidrug efflux transporter AcrB pore domain"/>
    <property type="match status" value="1"/>
</dbReference>
<dbReference type="NCBIfam" id="TIGR00915">
    <property type="entry name" value="2A0602"/>
    <property type="match status" value="1"/>
</dbReference>
<dbReference type="InterPro" id="IPR000731">
    <property type="entry name" value="SSD"/>
</dbReference>
<feature type="transmembrane region" description="Helical" evidence="9">
    <location>
        <begin position="367"/>
        <end position="387"/>
    </location>
</feature>
<dbReference type="InterPro" id="IPR004764">
    <property type="entry name" value="MdtF-like"/>
</dbReference>
<feature type="transmembrane region" description="Helical" evidence="9">
    <location>
        <begin position="470"/>
        <end position="497"/>
    </location>
</feature>
<dbReference type="FunFam" id="1.20.1640.10:FF:000001">
    <property type="entry name" value="Efflux pump membrane transporter"/>
    <property type="match status" value="1"/>
</dbReference>
<dbReference type="InterPro" id="IPR027463">
    <property type="entry name" value="AcrB_DN_DC_subdom"/>
</dbReference>
<feature type="transmembrane region" description="Helical" evidence="9">
    <location>
        <begin position="341"/>
        <end position="360"/>
    </location>
</feature>
<dbReference type="PRINTS" id="PR00702">
    <property type="entry name" value="ACRIFLAVINRP"/>
</dbReference>
<sequence>MSEFFIRRPIFAMVLSILMIILGWIALKGIPISQYPEITPPMIQINASYTGANAVNMEQTVATPIEQQVNGVEKMIYMRSVNANDGTTRLEVSFDVGTNLDNANMLTQNRVAQASPFLPPEVTSLGVTTKKSLTFPLMLVSISSPNNTYDSKFINNYAFINIVDELKRLNGVGDVFVFGGSEYAMRVWVKPDLLSKFDLTVQDVINALKAQNVIKPGGSFGGEPAIKGTQNTYTAILQSRLVTEQQFGNIILKSSAGGALVHISDVARIELGTENYTMSSRINGSAASTIAVYQIPGSNALGVAESVRKKMAELQQRFPPDIKMDFALDTTSAVTAGIDEIMHTLFEAVVLVILVVFIFLQDWRATLIPLLTVPVSLIGTFMVFPLLGFSVNVLSLLGLVLAIGLVVDDAIVVVEAVMHHIEHGLSPKDATSKAMKEVGGPVVAIAVILSAVFVPVAFTGGITGRLYQQFAITIAISVCFSAFNALTLSPALAALLLKPKKESKGLLARFFAWFNRGFDKFTNKYVKVAGFFTRKLLISVIILGGILVVTGLLGKKIPSGFVPEEDQGYFIMSTLLPDAASLERTDEVTRKIEGILKNIPEIELYTTVNGNNLLNNTVAPNAATFFVTLKPWEHRHKTALDIVAEINAITMKTISQATVIAVGPPPILGLGNGAGFTMMLQDRAGNTPEYLAIQAQKFIAAASKRPEIGKIYTLYRANVPQKTINIDKDKVDKLGLNLDQVNSTVSTFLGGSFVNNFNQFGRQYKTYVMADADYRMRPEDLQQFYARNISGQMVSVGTVAQVGDTTGPQYTNHFNIYRAAEINGVPATGYSSSQALQALKEVAAETLPADMSYQWSNMSYQEEAAAGTGGKAFMMALLFVFLILAAQYESWKLPFSVLLGVPWAVMGAFIGLVIGGIFSLSYVNNVFAQIGLVMLIGLNAKNAILIVEFAKMKMEAGEDTVPAALDGAKLRFRPILMTSFAFILGVVPLLTASGAGAEGRKVMGMAVFSGMLTATIVGVILIPAFFVLIEGKKKKGVVKDNTESDSSSTQHH</sequence>
<feature type="transmembrane region" description="Helical" evidence="9">
    <location>
        <begin position="864"/>
        <end position="885"/>
    </location>
</feature>
<protein>
    <submittedName>
        <fullName evidence="11">Hydrophobe/amphiphile efflux-1 family RND transporter</fullName>
    </submittedName>
</protein>
<keyword evidence="6 9" id="KW-0812">Transmembrane</keyword>
<dbReference type="OrthoDB" id="9758234at2"/>
<comment type="similarity">
    <text evidence="2">Belongs to the resistance-nodulation-cell division (RND) (TC 2.A.6) family.</text>
</comment>
<evidence type="ECO:0000256" key="6">
    <source>
        <dbReference type="ARBA" id="ARBA00022692"/>
    </source>
</evidence>
<feature type="transmembrane region" description="Helical" evidence="9">
    <location>
        <begin position="1002"/>
        <end position="1029"/>
    </location>
</feature>
<dbReference type="SUPFAM" id="SSF82714">
    <property type="entry name" value="Multidrug efflux transporter AcrB TolC docking domain, DN and DC subdomains"/>
    <property type="match status" value="2"/>
</dbReference>
<feature type="transmembrane region" description="Helical" evidence="9">
    <location>
        <begin position="536"/>
        <end position="554"/>
    </location>
</feature>
<dbReference type="Gene3D" id="3.30.70.1430">
    <property type="entry name" value="Multidrug efflux transporter AcrB pore domain"/>
    <property type="match status" value="2"/>
</dbReference>
<keyword evidence="3" id="KW-0813">Transport</keyword>
<dbReference type="GO" id="GO:0042910">
    <property type="term" value="F:xenobiotic transmembrane transporter activity"/>
    <property type="evidence" value="ECO:0007669"/>
    <property type="project" value="TreeGrafter"/>
</dbReference>
<feature type="transmembrane region" description="Helical" evidence="9">
    <location>
        <begin position="975"/>
        <end position="996"/>
    </location>
</feature>
<evidence type="ECO:0000313" key="12">
    <source>
        <dbReference type="Proteomes" id="UP000248745"/>
    </source>
</evidence>
<evidence type="ECO:0000256" key="8">
    <source>
        <dbReference type="ARBA" id="ARBA00023136"/>
    </source>
</evidence>
<feature type="transmembrane region" description="Helical" evidence="9">
    <location>
        <begin position="897"/>
        <end position="920"/>
    </location>
</feature>
<evidence type="ECO:0000256" key="3">
    <source>
        <dbReference type="ARBA" id="ARBA00022448"/>
    </source>
</evidence>
<dbReference type="Proteomes" id="UP000248745">
    <property type="component" value="Unassembled WGS sequence"/>
</dbReference>
<reference evidence="11 12" key="1">
    <citation type="submission" date="2018-06" db="EMBL/GenBank/DDBJ databases">
        <title>Mucibacter soli gen. nov., sp. nov., a new member of the family Chitinophagaceae producing mucin.</title>
        <authorList>
            <person name="Kim M.-K."/>
            <person name="Park S."/>
            <person name="Kim T.-S."/>
            <person name="Joung Y."/>
            <person name="Han J.-H."/>
            <person name="Kim S.B."/>
        </authorList>
    </citation>
    <scope>NUCLEOTIDE SEQUENCE [LARGE SCALE GENOMIC DNA]</scope>
    <source>
        <strain evidence="11 12">R1-15</strain>
    </source>
</reference>
<dbReference type="PROSITE" id="PS50156">
    <property type="entry name" value="SSD"/>
    <property type="match status" value="1"/>
</dbReference>
<evidence type="ECO:0000256" key="9">
    <source>
        <dbReference type="SAM" id="Phobius"/>
    </source>
</evidence>
<evidence type="ECO:0000256" key="5">
    <source>
        <dbReference type="ARBA" id="ARBA00022519"/>
    </source>
</evidence>
<organism evidence="11 12">
    <name type="scientific">Taibaiella soli</name>
    <dbReference type="NCBI Taxonomy" id="1649169"/>
    <lineage>
        <taxon>Bacteria</taxon>
        <taxon>Pseudomonadati</taxon>
        <taxon>Bacteroidota</taxon>
        <taxon>Chitinophagia</taxon>
        <taxon>Chitinophagales</taxon>
        <taxon>Chitinophagaceae</taxon>
        <taxon>Taibaiella</taxon>
    </lineage>
</organism>
<evidence type="ECO:0000256" key="4">
    <source>
        <dbReference type="ARBA" id="ARBA00022475"/>
    </source>
</evidence>
<proteinExistence type="inferred from homology"/>
<dbReference type="RefSeq" id="WP_111000266.1">
    <property type="nucleotide sequence ID" value="NZ_QKTW01000022.1"/>
</dbReference>
<dbReference type="GO" id="GO:0005886">
    <property type="term" value="C:plasma membrane"/>
    <property type="evidence" value="ECO:0007669"/>
    <property type="project" value="UniProtKB-SubCell"/>
</dbReference>
<evidence type="ECO:0000256" key="1">
    <source>
        <dbReference type="ARBA" id="ARBA00004429"/>
    </source>
</evidence>
<dbReference type="NCBIfam" id="NF000282">
    <property type="entry name" value="RND_permease_1"/>
    <property type="match status" value="1"/>
</dbReference>
<dbReference type="Gene3D" id="1.20.1640.10">
    <property type="entry name" value="Multidrug efflux transporter AcrB transmembrane domain"/>
    <property type="match status" value="2"/>
</dbReference>
<dbReference type="PANTHER" id="PTHR32063:SF11">
    <property type="entry name" value="CATION OR DRUG EFFLUX SYSTEM PROTEIN"/>
    <property type="match status" value="1"/>
</dbReference>
<feature type="transmembrane region" description="Helical" evidence="9">
    <location>
        <begin position="393"/>
        <end position="417"/>
    </location>
</feature>
<dbReference type="SUPFAM" id="SSF82693">
    <property type="entry name" value="Multidrug efflux transporter AcrB pore domain, PN1, PN2, PC1 and PC2 subdomains"/>
    <property type="match status" value="4"/>
</dbReference>
<dbReference type="Gene3D" id="3.30.70.1320">
    <property type="entry name" value="Multidrug efflux transporter AcrB pore domain like"/>
    <property type="match status" value="1"/>
</dbReference>
<comment type="subcellular location">
    <subcellularLocation>
        <location evidence="1">Cell inner membrane</location>
        <topology evidence="1">Multi-pass membrane protein</topology>
    </subcellularLocation>
</comment>
<dbReference type="Pfam" id="PF00873">
    <property type="entry name" value="ACR_tran"/>
    <property type="match status" value="1"/>
</dbReference>
<dbReference type="GO" id="GO:0015562">
    <property type="term" value="F:efflux transmembrane transporter activity"/>
    <property type="evidence" value="ECO:0007669"/>
    <property type="project" value="InterPro"/>
</dbReference>
<evidence type="ECO:0000259" key="10">
    <source>
        <dbReference type="PROSITE" id="PS50156"/>
    </source>
</evidence>
<evidence type="ECO:0000313" key="11">
    <source>
        <dbReference type="EMBL" id="PZF71896.1"/>
    </source>
</evidence>
<dbReference type="PANTHER" id="PTHR32063">
    <property type="match status" value="1"/>
</dbReference>